<organism evidence="1 2">
    <name type="scientific">Enterococcus mundtii</name>
    <dbReference type="NCBI Taxonomy" id="53346"/>
    <lineage>
        <taxon>Bacteria</taxon>
        <taxon>Bacillati</taxon>
        <taxon>Bacillota</taxon>
        <taxon>Bacilli</taxon>
        <taxon>Lactobacillales</taxon>
        <taxon>Enterococcaceae</taxon>
        <taxon>Enterococcus</taxon>
    </lineage>
</organism>
<protein>
    <submittedName>
        <fullName evidence="1">DUF1778 domain-containing protein</fullName>
    </submittedName>
</protein>
<dbReference type="RefSeq" id="WP_169058997.1">
    <property type="nucleotide sequence ID" value="NZ_JABCAG010000046.1"/>
</dbReference>
<evidence type="ECO:0000313" key="2">
    <source>
        <dbReference type="Proteomes" id="UP000557857"/>
    </source>
</evidence>
<dbReference type="Gene3D" id="1.20.5.780">
    <property type="entry name" value="Single helix bin"/>
    <property type="match status" value="1"/>
</dbReference>
<sequence>MSTITFRVSEEEKQFLEKMSKFENVSLSDFVRQQAIKAAEDKMDYNTYLELMAEHKKKDESISFDELKANLGFD</sequence>
<evidence type="ECO:0000313" key="1">
    <source>
        <dbReference type="EMBL" id="NMP59355.1"/>
    </source>
</evidence>
<dbReference type="NCBIfam" id="NF046040">
    <property type="entry name" value="RelB_antitoxin"/>
    <property type="match status" value="1"/>
</dbReference>
<accession>A0A848MZC9</accession>
<dbReference type="Proteomes" id="UP000557857">
    <property type="component" value="Unassembled WGS sequence"/>
</dbReference>
<dbReference type="AlphaFoldDB" id="A0A848MZC9"/>
<dbReference type="SUPFAM" id="SSF47598">
    <property type="entry name" value="Ribbon-helix-helix"/>
    <property type="match status" value="1"/>
</dbReference>
<dbReference type="GO" id="GO:0006355">
    <property type="term" value="P:regulation of DNA-templated transcription"/>
    <property type="evidence" value="ECO:0007669"/>
    <property type="project" value="InterPro"/>
</dbReference>
<dbReference type="EMBL" id="JABCAG010000046">
    <property type="protein sequence ID" value="NMP59355.1"/>
    <property type="molecule type" value="Genomic_DNA"/>
</dbReference>
<proteinExistence type="predicted"/>
<dbReference type="InterPro" id="IPR046257">
    <property type="entry name" value="DUF6290"/>
</dbReference>
<dbReference type="Pfam" id="PF19807">
    <property type="entry name" value="DUF6290"/>
    <property type="match status" value="1"/>
</dbReference>
<reference evidence="1 2" key="1">
    <citation type="submission" date="2020-04" db="EMBL/GenBank/DDBJ databases">
        <authorList>
            <person name="Abaymova A."/>
            <person name="Teymurazov M."/>
            <person name="Tazyna O."/>
            <person name="Chatushin Y."/>
            <person name="Svetoch E."/>
            <person name="Pereligyn V."/>
            <person name="Pohylenko V."/>
            <person name="Platonov M."/>
            <person name="Kartsev N."/>
            <person name="Skryabin Y."/>
            <person name="Sizova A."/>
            <person name="Solomentsev V."/>
            <person name="Kislichkina A."/>
            <person name="Bogun A."/>
        </authorList>
    </citation>
    <scope>NUCLEOTIDE SEQUENCE [LARGE SCALE GENOMIC DNA]</scope>
    <source>
        <strain evidence="2">SCPM-O-B-8398 (E28)</strain>
    </source>
</reference>
<gene>
    <name evidence="1" type="ORF">HI921_12925</name>
</gene>
<comment type="caution">
    <text evidence="1">The sequence shown here is derived from an EMBL/GenBank/DDBJ whole genome shotgun (WGS) entry which is preliminary data.</text>
</comment>
<name>A0A848MZC9_ENTMU</name>
<dbReference type="InterPro" id="IPR010985">
    <property type="entry name" value="Ribbon_hlx_hlx"/>
</dbReference>